<sequence length="365" mass="41407">MRVHGTFTMVFKVWKDISTIPAVRDVVVQYDYTWSILSNARQLLPNIDSSHIKSGNASIAHLRTYLTITANREDNITIARAFILFMIRHLWFQTANNTVSLGYLTAMNDLDSAAQYNGGSAIFDSLYHGLDTAVTIGGAITGFVQFLLYWFYEYCGVGHPIVKEELKGEERILLDPPLREERETYTSCWAEQTSEVGYMLADSQRMGNIDLFELTVLRAGITFVVVMLASVHRLSQDFSLPGEEEGPDLRWHMEWTGRRERLPIARLWDLPPMSSSCDAEELWHLTHGLSSSSSDDDLIFNCAAAICVLHQAAVNIIVEDATSSYDGSVIGHKDKRKKRDHPLGHYSIIRGNFKPNYAYEPWEFQ</sequence>
<dbReference type="AlphaFoldDB" id="A0A7J7KZI1"/>
<protein>
    <submittedName>
        <fullName evidence="1">Uncharacterized protein</fullName>
    </submittedName>
</protein>
<dbReference type="EMBL" id="JACGCM010002779">
    <property type="protein sequence ID" value="KAF6135781.1"/>
    <property type="molecule type" value="Genomic_DNA"/>
</dbReference>
<accession>A0A7J7KZI1</accession>
<evidence type="ECO:0000313" key="1">
    <source>
        <dbReference type="EMBL" id="KAF6135781.1"/>
    </source>
</evidence>
<keyword evidence="2" id="KW-1185">Reference proteome</keyword>
<name>A0A7J7KZI1_9MAGN</name>
<gene>
    <name evidence="1" type="ORF">GIB67_028637</name>
</gene>
<dbReference type="Proteomes" id="UP000541444">
    <property type="component" value="Unassembled WGS sequence"/>
</dbReference>
<comment type="caution">
    <text evidence="1">The sequence shown here is derived from an EMBL/GenBank/DDBJ whole genome shotgun (WGS) entry which is preliminary data.</text>
</comment>
<reference evidence="1 2" key="1">
    <citation type="journal article" date="2020" name="IScience">
        <title>Genome Sequencing of the Endangered Kingdonia uniflora (Circaeasteraceae, Ranunculales) Reveals Potential Mechanisms of Evolutionary Specialization.</title>
        <authorList>
            <person name="Sun Y."/>
            <person name="Deng T."/>
            <person name="Zhang A."/>
            <person name="Moore M.J."/>
            <person name="Landis J.B."/>
            <person name="Lin N."/>
            <person name="Zhang H."/>
            <person name="Zhang X."/>
            <person name="Huang J."/>
            <person name="Zhang X."/>
            <person name="Sun H."/>
            <person name="Wang H."/>
        </authorList>
    </citation>
    <scope>NUCLEOTIDE SEQUENCE [LARGE SCALE GENOMIC DNA]</scope>
    <source>
        <strain evidence="1">TB1705</strain>
        <tissue evidence="1">Leaf</tissue>
    </source>
</reference>
<evidence type="ECO:0000313" key="2">
    <source>
        <dbReference type="Proteomes" id="UP000541444"/>
    </source>
</evidence>
<organism evidence="1 2">
    <name type="scientific">Kingdonia uniflora</name>
    <dbReference type="NCBI Taxonomy" id="39325"/>
    <lineage>
        <taxon>Eukaryota</taxon>
        <taxon>Viridiplantae</taxon>
        <taxon>Streptophyta</taxon>
        <taxon>Embryophyta</taxon>
        <taxon>Tracheophyta</taxon>
        <taxon>Spermatophyta</taxon>
        <taxon>Magnoliopsida</taxon>
        <taxon>Ranunculales</taxon>
        <taxon>Circaeasteraceae</taxon>
        <taxon>Kingdonia</taxon>
    </lineage>
</organism>
<proteinExistence type="predicted"/>